<dbReference type="GO" id="GO:0031992">
    <property type="term" value="F:energy transducer activity"/>
    <property type="evidence" value="ECO:0007669"/>
    <property type="project" value="TreeGrafter"/>
</dbReference>
<dbReference type="PANTHER" id="PTHR33446:SF2">
    <property type="entry name" value="PROTEIN TONB"/>
    <property type="match status" value="1"/>
</dbReference>
<dbReference type="InterPro" id="IPR051045">
    <property type="entry name" value="TonB-dependent_transducer"/>
</dbReference>
<dbReference type="Proteomes" id="UP001232063">
    <property type="component" value="Unassembled WGS sequence"/>
</dbReference>
<evidence type="ECO:0000313" key="3">
    <source>
        <dbReference type="Proteomes" id="UP001232063"/>
    </source>
</evidence>
<dbReference type="SUPFAM" id="SSF74653">
    <property type="entry name" value="TolA/TonB C-terminal domain"/>
    <property type="match status" value="1"/>
</dbReference>
<evidence type="ECO:0000313" key="2">
    <source>
        <dbReference type="EMBL" id="MDJ1505186.1"/>
    </source>
</evidence>
<name>A0AAE3UIB2_9BACT</name>
<dbReference type="RefSeq" id="WP_314517023.1">
    <property type="nucleotide sequence ID" value="NZ_JASJOU010000015.1"/>
</dbReference>
<proteinExistence type="predicted"/>
<gene>
    <name evidence="2" type="ORF">QNI22_31310</name>
</gene>
<keyword evidence="3" id="KW-1185">Reference proteome</keyword>
<dbReference type="GO" id="GO:0098797">
    <property type="term" value="C:plasma membrane protein complex"/>
    <property type="evidence" value="ECO:0007669"/>
    <property type="project" value="TreeGrafter"/>
</dbReference>
<protein>
    <submittedName>
        <fullName evidence="2">Energy transducer TonB</fullName>
    </submittedName>
</protein>
<dbReference type="AlphaFoldDB" id="A0AAE3UIB2"/>
<dbReference type="InterPro" id="IPR037682">
    <property type="entry name" value="TonB_C"/>
</dbReference>
<accession>A0AAE3UIB2</accession>
<dbReference type="PANTHER" id="PTHR33446">
    <property type="entry name" value="PROTEIN TONB-RELATED"/>
    <property type="match status" value="1"/>
</dbReference>
<sequence>MINSIVVISCFFILCCIGQNKSINDNKIYATNEVDSLPSFPGGEEGMRQHISRNIKWVVDSDVSGKVYLSFVVNYDGTISNITIEKGLCDKCDQEAIRVVKTMPLWRPGQLNGRSVKTKVMINISFKIIG</sequence>
<reference evidence="2" key="1">
    <citation type="submission" date="2023-05" db="EMBL/GenBank/DDBJ databases">
        <authorList>
            <person name="Zhang X."/>
        </authorList>
    </citation>
    <scope>NUCLEOTIDE SEQUENCE</scope>
    <source>
        <strain evidence="2">BD1B2-1</strain>
    </source>
</reference>
<dbReference type="GO" id="GO:0055085">
    <property type="term" value="P:transmembrane transport"/>
    <property type="evidence" value="ECO:0007669"/>
    <property type="project" value="InterPro"/>
</dbReference>
<feature type="domain" description="TonB C-terminal" evidence="1">
    <location>
        <begin position="63"/>
        <end position="128"/>
    </location>
</feature>
<organism evidence="2 3">
    <name type="scientific">Xanthocytophaga agilis</name>
    <dbReference type="NCBI Taxonomy" id="3048010"/>
    <lineage>
        <taxon>Bacteria</taxon>
        <taxon>Pseudomonadati</taxon>
        <taxon>Bacteroidota</taxon>
        <taxon>Cytophagia</taxon>
        <taxon>Cytophagales</taxon>
        <taxon>Rhodocytophagaceae</taxon>
        <taxon>Xanthocytophaga</taxon>
    </lineage>
</organism>
<evidence type="ECO:0000259" key="1">
    <source>
        <dbReference type="Pfam" id="PF03544"/>
    </source>
</evidence>
<dbReference type="Gene3D" id="3.30.1150.10">
    <property type="match status" value="1"/>
</dbReference>
<dbReference type="EMBL" id="JASJOU010000015">
    <property type="protein sequence ID" value="MDJ1505186.1"/>
    <property type="molecule type" value="Genomic_DNA"/>
</dbReference>
<dbReference type="Pfam" id="PF03544">
    <property type="entry name" value="TonB_C"/>
    <property type="match status" value="1"/>
</dbReference>
<comment type="caution">
    <text evidence="2">The sequence shown here is derived from an EMBL/GenBank/DDBJ whole genome shotgun (WGS) entry which is preliminary data.</text>
</comment>